<sequence length="35" mass="4191">MRINRNIDSAKLSNLLKFVLILMSIYLIFKEHNEL</sequence>
<keyword evidence="1" id="KW-0472">Membrane</keyword>
<evidence type="ECO:0000256" key="1">
    <source>
        <dbReference type="SAM" id="Phobius"/>
    </source>
</evidence>
<feature type="transmembrane region" description="Helical" evidence="1">
    <location>
        <begin position="12"/>
        <end position="29"/>
    </location>
</feature>
<keyword evidence="1" id="KW-0812">Transmembrane</keyword>
<dbReference type="EMBL" id="UHED01000002">
    <property type="protein sequence ID" value="SUN43912.1"/>
    <property type="molecule type" value="Genomic_DNA"/>
</dbReference>
<reference evidence="2 4" key="1">
    <citation type="submission" date="2018-06" db="EMBL/GenBank/DDBJ databases">
        <authorList>
            <consortium name="Pathogen Informatics"/>
            <person name="Doyle S."/>
        </authorList>
    </citation>
    <scope>NUCLEOTIDE SEQUENCE [LARGE SCALE GENOMIC DNA]</scope>
    <source>
        <strain evidence="2 4">NCTC7688</strain>
    </source>
</reference>
<gene>
    <name evidence="2" type="ORF">NCTC7688_02802</name>
    <name evidence="3" type="ORF">NCTC7688_02827</name>
</gene>
<name>A0A380JM01_STASA</name>
<dbReference type="AlphaFoldDB" id="A0A380JM01"/>
<keyword evidence="1" id="KW-1133">Transmembrane helix</keyword>
<evidence type="ECO:0000313" key="3">
    <source>
        <dbReference type="EMBL" id="SUN43936.1"/>
    </source>
</evidence>
<dbReference type="Proteomes" id="UP000254707">
    <property type="component" value="Unassembled WGS sequence"/>
</dbReference>
<evidence type="ECO:0000313" key="4">
    <source>
        <dbReference type="Proteomes" id="UP000254707"/>
    </source>
</evidence>
<proteinExistence type="predicted"/>
<protein>
    <submittedName>
        <fullName evidence="2">Uncharacterized protein</fullName>
    </submittedName>
</protein>
<organism evidence="2 4">
    <name type="scientific">Staphylococcus saprophyticus</name>
    <dbReference type="NCBI Taxonomy" id="29385"/>
    <lineage>
        <taxon>Bacteria</taxon>
        <taxon>Bacillati</taxon>
        <taxon>Bacillota</taxon>
        <taxon>Bacilli</taxon>
        <taxon>Bacillales</taxon>
        <taxon>Staphylococcaceae</taxon>
        <taxon>Staphylococcus</taxon>
    </lineage>
</organism>
<evidence type="ECO:0000313" key="2">
    <source>
        <dbReference type="EMBL" id="SUN43912.1"/>
    </source>
</evidence>
<dbReference type="EMBL" id="UHED01000002">
    <property type="protein sequence ID" value="SUN43936.1"/>
    <property type="molecule type" value="Genomic_DNA"/>
</dbReference>
<accession>A0A380JM01</accession>